<comment type="caution">
    <text evidence="1">The sequence shown here is derived from an EMBL/GenBank/DDBJ whole genome shotgun (WGS) entry which is preliminary data.</text>
</comment>
<dbReference type="RefSeq" id="WP_377835427.1">
    <property type="nucleotide sequence ID" value="NZ_JBHRSK010000020.1"/>
</dbReference>
<accession>A0ABV7AMJ4</accession>
<dbReference type="Pfam" id="PF11913">
    <property type="entry name" value="DUF3431"/>
    <property type="match status" value="1"/>
</dbReference>
<name>A0ABV7AMJ4_9RHOB</name>
<sequence length="286" mass="32620">MPKSQPIAKTATAAPARRCFCISFYEGSLDLLKYADDDFFIYFKGEENRAAHEAFADERKAWIPNTGYNLHAYLDFIIRNYEDLPDIVVFCKNSTYPRHVSEAVFARLSQRNVYTPIVDPESWEGMRFPVAVRSSAGDFLEINDSWYARGRRGRYFDDFDSFFSFIFAGAACPTYLRFGPGGNAVVPRSNILLRSRAFYQNLLSFIDNEPLALESFFIERSFDAIFCAPFEESAEMRQVLDSEALAQLAARPRHPVPGHRPWRRVLTKIHYAAARLGNAAFGTPRG</sequence>
<dbReference type="Proteomes" id="UP001595443">
    <property type="component" value="Unassembled WGS sequence"/>
</dbReference>
<evidence type="ECO:0000313" key="1">
    <source>
        <dbReference type="EMBL" id="MFC2970449.1"/>
    </source>
</evidence>
<reference evidence="2" key="1">
    <citation type="journal article" date="2019" name="Int. J. Syst. Evol. Microbiol.">
        <title>The Global Catalogue of Microorganisms (GCM) 10K type strain sequencing project: providing services to taxonomists for standard genome sequencing and annotation.</title>
        <authorList>
            <consortium name="The Broad Institute Genomics Platform"/>
            <consortium name="The Broad Institute Genome Sequencing Center for Infectious Disease"/>
            <person name="Wu L."/>
            <person name="Ma J."/>
        </authorList>
    </citation>
    <scope>NUCLEOTIDE SEQUENCE [LARGE SCALE GENOMIC DNA]</scope>
    <source>
        <strain evidence="2">KCTC 62192</strain>
    </source>
</reference>
<dbReference type="EMBL" id="JBHRSK010000020">
    <property type="protein sequence ID" value="MFC2970449.1"/>
    <property type="molecule type" value="Genomic_DNA"/>
</dbReference>
<keyword evidence="2" id="KW-1185">Reference proteome</keyword>
<protein>
    <submittedName>
        <fullName evidence="1">DUF3431 domain-containing protein</fullName>
    </submittedName>
</protein>
<proteinExistence type="predicted"/>
<evidence type="ECO:0000313" key="2">
    <source>
        <dbReference type="Proteomes" id="UP001595443"/>
    </source>
</evidence>
<gene>
    <name evidence="1" type="ORF">ACFOES_20310</name>
</gene>
<dbReference type="InterPro" id="IPR021838">
    <property type="entry name" value="DUF3431"/>
</dbReference>
<organism evidence="1 2">
    <name type="scientific">Acidimangrovimonas pyrenivorans</name>
    <dbReference type="NCBI Taxonomy" id="2030798"/>
    <lineage>
        <taxon>Bacteria</taxon>
        <taxon>Pseudomonadati</taxon>
        <taxon>Pseudomonadota</taxon>
        <taxon>Alphaproteobacteria</taxon>
        <taxon>Rhodobacterales</taxon>
        <taxon>Paracoccaceae</taxon>
        <taxon>Acidimangrovimonas</taxon>
    </lineage>
</organism>